<reference evidence="1" key="1">
    <citation type="journal article" date="2022" name="Int. J. Mol. Sci.">
        <title>Draft Genome of Tanacetum Coccineum: Genomic Comparison of Closely Related Tanacetum-Family Plants.</title>
        <authorList>
            <person name="Yamashiro T."/>
            <person name="Shiraishi A."/>
            <person name="Nakayama K."/>
            <person name="Satake H."/>
        </authorList>
    </citation>
    <scope>NUCLEOTIDE SEQUENCE</scope>
</reference>
<dbReference type="Proteomes" id="UP001151760">
    <property type="component" value="Unassembled WGS sequence"/>
</dbReference>
<evidence type="ECO:0000313" key="2">
    <source>
        <dbReference type="Proteomes" id="UP001151760"/>
    </source>
</evidence>
<keyword evidence="2" id="KW-1185">Reference proteome</keyword>
<comment type="caution">
    <text evidence="1">The sequence shown here is derived from an EMBL/GenBank/DDBJ whole genome shotgun (WGS) entry which is preliminary data.</text>
</comment>
<gene>
    <name evidence="1" type="ORF">Tco_0803878</name>
</gene>
<protein>
    <submittedName>
        <fullName evidence="1">Uncharacterized protein</fullName>
    </submittedName>
</protein>
<evidence type="ECO:0000313" key="1">
    <source>
        <dbReference type="EMBL" id="GJS96910.1"/>
    </source>
</evidence>
<accession>A0ABQ5A727</accession>
<sequence length="221" mass="24266">MNALSTTCISACMGVTEGAGLFRVMFEAMFEGVIGGGLSSTPLSPSLSLACLLRGPGLCWKLRGSDENSLRYGDYLAESLLLGHFSFNKASLKRIVSHLTPCLQGTFMIQWGSHPVRHPCFYLIVQIWARSGFDGIEEFLGCLRDCQVFSISKAFGGNTRDLGSFGEEMDKTTDLHQHLSRLCSQRLETESQITRDAVTIHTKMASQDLKTASECTTQPII</sequence>
<name>A0ABQ5A727_9ASTR</name>
<dbReference type="EMBL" id="BQNB010011922">
    <property type="protein sequence ID" value="GJS96910.1"/>
    <property type="molecule type" value="Genomic_DNA"/>
</dbReference>
<proteinExistence type="predicted"/>
<organism evidence="1 2">
    <name type="scientific">Tanacetum coccineum</name>
    <dbReference type="NCBI Taxonomy" id="301880"/>
    <lineage>
        <taxon>Eukaryota</taxon>
        <taxon>Viridiplantae</taxon>
        <taxon>Streptophyta</taxon>
        <taxon>Embryophyta</taxon>
        <taxon>Tracheophyta</taxon>
        <taxon>Spermatophyta</taxon>
        <taxon>Magnoliopsida</taxon>
        <taxon>eudicotyledons</taxon>
        <taxon>Gunneridae</taxon>
        <taxon>Pentapetalae</taxon>
        <taxon>asterids</taxon>
        <taxon>campanulids</taxon>
        <taxon>Asterales</taxon>
        <taxon>Asteraceae</taxon>
        <taxon>Asteroideae</taxon>
        <taxon>Anthemideae</taxon>
        <taxon>Anthemidinae</taxon>
        <taxon>Tanacetum</taxon>
    </lineage>
</organism>
<reference evidence="1" key="2">
    <citation type="submission" date="2022-01" db="EMBL/GenBank/DDBJ databases">
        <authorList>
            <person name="Yamashiro T."/>
            <person name="Shiraishi A."/>
            <person name="Satake H."/>
            <person name="Nakayama K."/>
        </authorList>
    </citation>
    <scope>NUCLEOTIDE SEQUENCE</scope>
</reference>